<evidence type="ECO:0000256" key="1">
    <source>
        <dbReference type="SAM" id="Phobius"/>
    </source>
</evidence>
<dbReference type="PANTHER" id="PTHR31170">
    <property type="entry name" value="BNAC04G53230D PROTEIN"/>
    <property type="match status" value="1"/>
</dbReference>
<dbReference type="EMBL" id="OY731401">
    <property type="protein sequence ID" value="CAJ1949032.1"/>
    <property type="molecule type" value="Genomic_DNA"/>
</dbReference>
<feature type="transmembrane region" description="Helical" evidence="1">
    <location>
        <begin position="446"/>
        <end position="470"/>
    </location>
</feature>
<evidence type="ECO:0000313" key="3">
    <source>
        <dbReference type="Proteomes" id="UP001189624"/>
    </source>
</evidence>
<dbReference type="AlphaFoldDB" id="A0AA86VFM4"/>
<dbReference type="PANTHER" id="PTHR31170:SF20">
    <property type="entry name" value="DUF247 DOMAIN PROTEIN"/>
    <property type="match status" value="1"/>
</dbReference>
<gene>
    <name evidence="2" type="ORF">AYBTSS11_LOCUS13518</name>
</gene>
<reference evidence="2" key="1">
    <citation type="submission" date="2023-10" db="EMBL/GenBank/DDBJ databases">
        <authorList>
            <person name="Domelevo Entfellner J.-B."/>
        </authorList>
    </citation>
    <scope>NUCLEOTIDE SEQUENCE</scope>
</reference>
<keyword evidence="1" id="KW-0812">Transmembrane</keyword>
<name>A0AA86VFM4_9FABA</name>
<sequence length="474" mass="53865">MDSIHENNVDATTSWMFPIQVLLGTIGHGEVEACSISKVPDKLRKPNKDAYMPQVVSIGPYHRGSGNDILLMMEPHKWNYMLSLLRRSLSQAEEENEEGEIEDGPSKVKICGDTILDIEYLVRASYGGNIQSEPHDLAKLMLLDGCFLLEFLRRLQEYKALKAGDSGDYDDDPIFQSPNKVLSVLSDLFLLENQIPFIVLKKLYRKLFPVPVPVEQDHRVATLVMEALGYTSVVPTSGAAHLLHLVYLSNVNQEDRKKTKPAHQELERCATRLRACGVTIRPGGRSNMNQFGDMFNLEIKFNGGVLEIPQLRIKKSTEVTWRNFIAWEQSRIVTSCKLTSYALFFQGLICCAHDIELLERVGVLVNESGIGHEDLLKLFQTLCEGVDNMDWSYSDDCAKLNSDTGTRSLRKWPIVTWHNCRHIFEIVVYYWKNWYTILRKEHIPTIWKLIGVLAAIALLGLTIAQTYYAVKSSK</sequence>
<keyword evidence="1" id="KW-0472">Membrane</keyword>
<keyword evidence="3" id="KW-1185">Reference proteome</keyword>
<organism evidence="2 3">
    <name type="scientific">Sphenostylis stenocarpa</name>
    <dbReference type="NCBI Taxonomy" id="92480"/>
    <lineage>
        <taxon>Eukaryota</taxon>
        <taxon>Viridiplantae</taxon>
        <taxon>Streptophyta</taxon>
        <taxon>Embryophyta</taxon>
        <taxon>Tracheophyta</taxon>
        <taxon>Spermatophyta</taxon>
        <taxon>Magnoliopsida</taxon>
        <taxon>eudicotyledons</taxon>
        <taxon>Gunneridae</taxon>
        <taxon>Pentapetalae</taxon>
        <taxon>rosids</taxon>
        <taxon>fabids</taxon>
        <taxon>Fabales</taxon>
        <taxon>Fabaceae</taxon>
        <taxon>Papilionoideae</taxon>
        <taxon>50 kb inversion clade</taxon>
        <taxon>NPAAA clade</taxon>
        <taxon>indigoferoid/millettioid clade</taxon>
        <taxon>Phaseoleae</taxon>
        <taxon>Sphenostylis</taxon>
    </lineage>
</organism>
<dbReference type="Proteomes" id="UP001189624">
    <property type="component" value="Chromosome 4"/>
</dbReference>
<dbReference type="InterPro" id="IPR004158">
    <property type="entry name" value="DUF247_pln"/>
</dbReference>
<evidence type="ECO:0000313" key="2">
    <source>
        <dbReference type="EMBL" id="CAJ1949032.1"/>
    </source>
</evidence>
<dbReference type="Pfam" id="PF03140">
    <property type="entry name" value="DUF247"/>
    <property type="match status" value="1"/>
</dbReference>
<protein>
    <submittedName>
        <fullName evidence="2">Uncharacterized protein</fullName>
    </submittedName>
</protein>
<proteinExistence type="predicted"/>
<accession>A0AA86VFM4</accession>
<dbReference type="Gramene" id="rna-AYBTSS11_LOCUS13518">
    <property type="protein sequence ID" value="CAJ1949032.1"/>
    <property type="gene ID" value="gene-AYBTSS11_LOCUS13518"/>
</dbReference>
<keyword evidence="1" id="KW-1133">Transmembrane helix</keyword>